<gene>
    <name evidence="2" type="ORF">GO493_14390</name>
</gene>
<sequence>MGTPSAINYIGHLNAFYQRTRNDHRLSSTDVALYLALFHIWNNWHFKNPFAVRRNDAMKLSRIGSGKTYNVSLRTLQKCGYIVYQPPEQPFMHSTVCIQPLTEIAVPAQTPIREKRSGIAPDIEDVKCYFMSHGHPADEGARFFYYYQSIGWSKRGSPITDWKAAAQKWMQNIESFSKPKGRPSHLHINQNKNYGEPL</sequence>
<protein>
    <submittedName>
        <fullName evidence="2">Uncharacterized protein</fullName>
    </submittedName>
</protein>
<feature type="region of interest" description="Disordered" evidence="1">
    <location>
        <begin position="177"/>
        <end position="198"/>
    </location>
</feature>
<evidence type="ECO:0000313" key="2">
    <source>
        <dbReference type="EMBL" id="MVT09454.1"/>
    </source>
</evidence>
<dbReference type="EMBL" id="WRXN01000005">
    <property type="protein sequence ID" value="MVT09454.1"/>
    <property type="molecule type" value="Genomic_DNA"/>
</dbReference>
<comment type="caution">
    <text evidence="2">The sequence shown here is derived from an EMBL/GenBank/DDBJ whole genome shotgun (WGS) entry which is preliminary data.</text>
</comment>
<feature type="compositionally biased region" description="Polar residues" evidence="1">
    <location>
        <begin position="187"/>
        <end position="198"/>
    </location>
</feature>
<name>A0A7K1U512_9BACT</name>
<evidence type="ECO:0000313" key="3">
    <source>
        <dbReference type="Proteomes" id="UP000461730"/>
    </source>
</evidence>
<organism evidence="2 3">
    <name type="scientific">Chitinophaga tropicalis</name>
    <dbReference type="NCBI Taxonomy" id="2683588"/>
    <lineage>
        <taxon>Bacteria</taxon>
        <taxon>Pseudomonadati</taxon>
        <taxon>Bacteroidota</taxon>
        <taxon>Chitinophagia</taxon>
        <taxon>Chitinophagales</taxon>
        <taxon>Chitinophagaceae</taxon>
        <taxon>Chitinophaga</taxon>
    </lineage>
</organism>
<evidence type="ECO:0000256" key="1">
    <source>
        <dbReference type="SAM" id="MobiDB-lite"/>
    </source>
</evidence>
<reference evidence="2 3" key="1">
    <citation type="submission" date="2019-12" db="EMBL/GenBank/DDBJ databases">
        <title>Chitinophaga sp. strain ysch24 (GDMCC 1.1355), whole genome shotgun sequence.</title>
        <authorList>
            <person name="Zhang X."/>
        </authorList>
    </citation>
    <scope>NUCLEOTIDE SEQUENCE [LARGE SCALE GENOMIC DNA]</scope>
    <source>
        <strain evidence="3">ysch24</strain>
    </source>
</reference>
<dbReference type="Proteomes" id="UP000461730">
    <property type="component" value="Unassembled WGS sequence"/>
</dbReference>
<dbReference type="RefSeq" id="WP_157306900.1">
    <property type="nucleotide sequence ID" value="NZ_WRXN01000005.1"/>
</dbReference>
<accession>A0A7K1U512</accession>
<proteinExistence type="predicted"/>
<dbReference type="AlphaFoldDB" id="A0A7K1U512"/>
<keyword evidence="3" id="KW-1185">Reference proteome</keyword>